<proteinExistence type="predicted"/>
<reference evidence="2 3" key="1">
    <citation type="submission" date="2019-05" db="EMBL/GenBank/DDBJ databases">
        <title>Another draft genome of Portunus trituberculatus and its Hox gene families provides insights of decapod evolution.</title>
        <authorList>
            <person name="Jeong J.-H."/>
            <person name="Song I."/>
            <person name="Kim S."/>
            <person name="Choi T."/>
            <person name="Kim D."/>
            <person name="Ryu S."/>
            <person name="Kim W."/>
        </authorList>
    </citation>
    <scope>NUCLEOTIDE SEQUENCE [LARGE SCALE GENOMIC DNA]</scope>
    <source>
        <tissue evidence="2">Muscle</tissue>
    </source>
</reference>
<evidence type="ECO:0000256" key="1">
    <source>
        <dbReference type="SAM" id="MobiDB-lite"/>
    </source>
</evidence>
<protein>
    <submittedName>
        <fullName evidence="2">Uncharacterized protein</fullName>
    </submittedName>
</protein>
<organism evidence="2 3">
    <name type="scientific">Portunus trituberculatus</name>
    <name type="common">Swimming crab</name>
    <name type="synonym">Neptunus trituberculatus</name>
    <dbReference type="NCBI Taxonomy" id="210409"/>
    <lineage>
        <taxon>Eukaryota</taxon>
        <taxon>Metazoa</taxon>
        <taxon>Ecdysozoa</taxon>
        <taxon>Arthropoda</taxon>
        <taxon>Crustacea</taxon>
        <taxon>Multicrustacea</taxon>
        <taxon>Malacostraca</taxon>
        <taxon>Eumalacostraca</taxon>
        <taxon>Eucarida</taxon>
        <taxon>Decapoda</taxon>
        <taxon>Pleocyemata</taxon>
        <taxon>Brachyura</taxon>
        <taxon>Eubrachyura</taxon>
        <taxon>Portunoidea</taxon>
        <taxon>Portunidae</taxon>
        <taxon>Portuninae</taxon>
        <taxon>Portunus</taxon>
    </lineage>
</organism>
<feature type="region of interest" description="Disordered" evidence="1">
    <location>
        <begin position="1"/>
        <end position="22"/>
    </location>
</feature>
<gene>
    <name evidence="2" type="ORF">E2C01_084832</name>
</gene>
<name>A0A5B7IZB5_PORTR</name>
<evidence type="ECO:0000313" key="2">
    <source>
        <dbReference type="EMBL" id="MPC89870.1"/>
    </source>
</evidence>
<accession>A0A5B7IZB5</accession>
<sequence>MPSALPQRAVAGGGAGGSRSLQAVPIIVKKRRQQRVVVTRGRPSYQEPVGMTLCGTQEDEVKRAATAMGSNDLSTRTCFK</sequence>
<comment type="caution">
    <text evidence="2">The sequence shown here is derived from an EMBL/GenBank/DDBJ whole genome shotgun (WGS) entry which is preliminary data.</text>
</comment>
<evidence type="ECO:0000313" key="3">
    <source>
        <dbReference type="Proteomes" id="UP000324222"/>
    </source>
</evidence>
<keyword evidence="3" id="KW-1185">Reference proteome</keyword>
<dbReference type="AlphaFoldDB" id="A0A5B7IZB5"/>
<dbReference type="Proteomes" id="UP000324222">
    <property type="component" value="Unassembled WGS sequence"/>
</dbReference>
<dbReference type="EMBL" id="VSRR010082460">
    <property type="protein sequence ID" value="MPC89870.1"/>
    <property type="molecule type" value="Genomic_DNA"/>
</dbReference>